<dbReference type="SMART" id="SM00164">
    <property type="entry name" value="TBC"/>
    <property type="match status" value="1"/>
</dbReference>
<organism evidence="5 6">
    <name type="scientific">Allacma fusca</name>
    <dbReference type="NCBI Taxonomy" id="39272"/>
    <lineage>
        <taxon>Eukaryota</taxon>
        <taxon>Metazoa</taxon>
        <taxon>Ecdysozoa</taxon>
        <taxon>Arthropoda</taxon>
        <taxon>Hexapoda</taxon>
        <taxon>Collembola</taxon>
        <taxon>Symphypleona</taxon>
        <taxon>Sminthuridae</taxon>
        <taxon>Allacma</taxon>
    </lineage>
</organism>
<dbReference type="Pfam" id="PF00069">
    <property type="entry name" value="Pkinase"/>
    <property type="match status" value="1"/>
</dbReference>
<gene>
    <name evidence="5" type="ORF">AFUS01_LOCUS43860</name>
</gene>
<name>A0A8J2PRX4_9HEXA</name>
<feature type="region of interest" description="Disordered" evidence="1">
    <location>
        <begin position="685"/>
        <end position="721"/>
    </location>
</feature>
<proteinExistence type="predicted"/>
<dbReference type="InterPro" id="IPR000195">
    <property type="entry name" value="Rab-GAP-TBC_dom"/>
</dbReference>
<dbReference type="EMBL" id="CAJVCH010570204">
    <property type="protein sequence ID" value="CAG7834345.1"/>
    <property type="molecule type" value="Genomic_DNA"/>
</dbReference>
<dbReference type="PANTHER" id="PTHR24345:SF87">
    <property type="entry name" value="TBC1 DOMAIN CONTAINING KINASE"/>
    <property type="match status" value="1"/>
</dbReference>
<dbReference type="InterPro" id="IPR000719">
    <property type="entry name" value="Prot_kinase_dom"/>
</dbReference>
<dbReference type="OrthoDB" id="1668230at2759"/>
<dbReference type="Pfam" id="PF00566">
    <property type="entry name" value="RabGAP-TBC"/>
    <property type="match status" value="1"/>
</dbReference>
<dbReference type="PROSITE" id="PS50206">
    <property type="entry name" value="RHODANESE_3"/>
    <property type="match status" value="1"/>
</dbReference>
<protein>
    <recommendedName>
        <fullName evidence="7">TBC domain-containing protein kinase-like protein</fullName>
    </recommendedName>
</protein>
<keyword evidence="6" id="KW-1185">Reference proteome</keyword>
<feature type="domain" description="Rhodanese" evidence="4">
    <location>
        <begin position="759"/>
        <end position="858"/>
    </location>
</feature>
<comment type="caution">
    <text evidence="5">The sequence shown here is derived from an EMBL/GenBank/DDBJ whole genome shotgun (WGS) entry which is preliminary data.</text>
</comment>
<dbReference type="Proteomes" id="UP000708208">
    <property type="component" value="Unassembled WGS sequence"/>
</dbReference>
<dbReference type="GO" id="GO:0005524">
    <property type="term" value="F:ATP binding"/>
    <property type="evidence" value="ECO:0007669"/>
    <property type="project" value="InterPro"/>
</dbReference>
<accession>A0A8J2PRX4</accession>
<dbReference type="PANTHER" id="PTHR24345">
    <property type="entry name" value="SERINE/THREONINE-PROTEIN KINASE PLK"/>
    <property type="match status" value="1"/>
</dbReference>
<feature type="compositionally biased region" description="Basic and acidic residues" evidence="1">
    <location>
        <begin position="685"/>
        <end position="703"/>
    </location>
</feature>
<evidence type="ECO:0000259" key="2">
    <source>
        <dbReference type="PROSITE" id="PS50011"/>
    </source>
</evidence>
<evidence type="ECO:0008006" key="7">
    <source>
        <dbReference type="Google" id="ProtNLM"/>
    </source>
</evidence>
<dbReference type="FunFam" id="1.10.8.270:FF:000012">
    <property type="entry name" value="TBC domain-containing protein kinase-like protein-like"/>
    <property type="match status" value="1"/>
</dbReference>
<evidence type="ECO:0000256" key="1">
    <source>
        <dbReference type="SAM" id="MobiDB-lite"/>
    </source>
</evidence>
<evidence type="ECO:0000259" key="3">
    <source>
        <dbReference type="PROSITE" id="PS50086"/>
    </source>
</evidence>
<reference evidence="5" key="1">
    <citation type="submission" date="2021-06" db="EMBL/GenBank/DDBJ databases">
        <authorList>
            <person name="Hodson N. C."/>
            <person name="Mongue J. A."/>
            <person name="Jaron S. K."/>
        </authorList>
    </citation>
    <scope>NUCLEOTIDE SEQUENCE</scope>
</reference>
<evidence type="ECO:0000259" key="4">
    <source>
        <dbReference type="PROSITE" id="PS50206"/>
    </source>
</evidence>
<dbReference type="Pfam" id="PF00581">
    <property type="entry name" value="Rhodanese"/>
    <property type="match status" value="1"/>
</dbReference>
<feature type="domain" description="Protein kinase" evidence="2">
    <location>
        <begin position="1"/>
        <end position="270"/>
    </location>
</feature>
<dbReference type="SMART" id="SM00450">
    <property type="entry name" value="RHOD"/>
    <property type="match status" value="1"/>
</dbReference>
<dbReference type="FunFam" id="3.40.250.10:FF:000056">
    <property type="entry name" value="TBC domain-containing protein kinase protein"/>
    <property type="match status" value="1"/>
</dbReference>
<feature type="compositionally biased region" description="Polar residues" evidence="1">
    <location>
        <begin position="704"/>
        <end position="721"/>
    </location>
</feature>
<dbReference type="AlphaFoldDB" id="A0A8J2PRX4"/>
<evidence type="ECO:0000313" key="6">
    <source>
        <dbReference type="Proteomes" id="UP000708208"/>
    </source>
</evidence>
<feature type="domain" description="Rab-GAP TBC" evidence="3">
    <location>
        <begin position="440"/>
        <end position="625"/>
    </location>
</feature>
<sequence length="864" mass="98252">MIFNIVDREINSAQFGVTFFTSSQRHDTCGTNGLPLTPNSIRILGRSQYLKSLNHPNLSQYVDIIRGKHERIIVVLEFYTQNLKTLLKTFKGKEQHELILEIGSQVLNGLKFLNKHGIVCRNLCLENLLLDGSGETKIFNFGLYYMTNNGKFVSFPIGNPKYTAPEVFLSGVRKGPSVYSCDVWSLGIILVELVIGEEIWSELKLSQVLRKVASLTHCEGSVFQRLLQEHHYPHIYTELNPKLRDLIERCLDINPVTRGSPSLLLKDLFNKSTKASDTVCINPFAYPEVSVLNNIILSSQLQASVPANLFNHSDTETPVDQKAKASVDHLLKRSFKEIYYLWQLAGGDVFAELRRQGLTRKKPAVLSLPCSMTLEGESAGKISDIKHLHLPDVITQAAQLPLIIREKDIEYQFHRILLFDRLIKGYPYTKSLIHRESLKDIPPYFRAQIWSCLLEISGDPKSIYNSIDKETPTSTDRQIEVDIPRCHQYDELLSSPIGHEKFKRVLKAWVVSNTEYVYWQGLDSLCAPFLYLNFNNEELAFSCLSAFIPKYLYNFFLKDNSVIIQEYLAKFSQLIAFHDPQLTNHLDSIGFIPELYAIPWFLTMFSHVFPLHKIFHLWDKLLLGDSSFSLCIGLAILYQLRESLLCSGFNECILLFSDMPEISIERCVKDSVDIYCSTPRSTLCRKHEPPPKQRKEVHRKISTDSDFSSNSLPNETRNSTSDGLKMEAIPLADLKKEKCPRISGEDFLALLDLNKTRFNKPKMVVVDVRNYEDYNRGAIPTSINMPYVSSFSADGSLIPTTEVNILNSNRGKIIAVVGNRGDSAVKFAEALLFLEFPRICVLHRGIDIFRSGNILVVPSSMNNL</sequence>
<dbReference type="PROSITE" id="PS50086">
    <property type="entry name" value="TBC_RABGAP"/>
    <property type="match status" value="1"/>
</dbReference>
<dbReference type="FunFam" id="1.10.472.80:FF:000015">
    <property type="entry name" value="TBC domain-containing protein kinase-like protein"/>
    <property type="match status" value="1"/>
</dbReference>
<dbReference type="PROSITE" id="PS50011">
    <property type="entry name" value="PROTEIN_KINASE_DOM"/>
    <property type="match status" value="1"/>
</dbReference>
<dbReference type="GO" id="GO:0005634">
    <property type="term" value="C:nucleus"/>
    <property type="evidence" value="ECO:0007669"/>
    <property type="project" value="TreeGrafter"/>
</dbReference>
<evidence type="ECO:0000313" key="5">
    <source>
        <dbReference type="EMBL" id="CAG7834345.1"/>
    </source>
</evidence>
<dbReference type="GO" id="GO:0004672">
    <property type="term" value="F:protein kinase activity"/>
    <property type="evidence" value="ECO:0007669"/>
    <property type="project" value="InterPro"/>
</dbReference>
<dbReference type="CDD" id="cd00180">
    <property type="entry name" value="PKc"/>
    <property type="match status" value="1"/>
</dbReference>
<dbReference type="InterPro" id="IPR001763">
    <property type="entry name" value="Rhodanese-like_dom"/>
</dbReference>